<protein>
    <submittedName>
        <fullName evidence="1">Phage terminase small subunit P27 family</fullName>
    </submittedName>
</protein>
<dbReference type="Pfam" id="PF05119">
    <property type="entry name" value="Terminase_4"/>
    <property type="match status" value="1"/>
</dbReference>
<dbReference type="AlphaFoldDB" id="A0A2Z3GZI8"/>
<dbReference type="OrthoDB" id="964746at2"/>
<dbReference type="InterPro" id="IPR006448">
    <property type="entry name" value="Phage_term_ssu_P27"/>
</dbReference>
<dbReference type="Proteomes" id="UP000245999">
    <property type="component" value="Chromosome"/>
</dbReference>
<evidence type="ECO:0000313" key="1">
    <source>
        <dbReference type="EMBL" id="AWM34190.1"/>
    </source>
</evidence>
<dbReference type="KEGG" id="hnv:DDQ68_16190"/>
<evidence type="ECO:0000313" key="2">
    <source>
        <dbReference type="Proteomes" id="UP000245999"/>
    </source>
</evidence>
<organism evidence="1 2">
    <name type="scientific">Hymenobacter nivis</name>
    <dbReference type="NCBI Taxonomy" id="1850093"/>
    <lineage>
        <taxon>Bacteria</taxon>
        <taxon>Pseudomonadati</taxon>
        <taxon>Bacteroidota</taxon>
        <taxon>Cytophagia</taxon>
        <taxon>Cytophagales</taxon>
        <taxon>Hymenobacteraceae</taxon>
        <taxon>Hymenobacter</taxon>
    </lineage>
</organism>
<dbReference type="RefSeq" id="WP_109657236.1">
    <property type="nucleotide sequence ID" value="NZ_CP029145.1"/>
</dbReference>
<gene>
    <name evidence="1" type="ORF">DDQ68_16190</name>
</gene>
<name>A0A2Z3GZI8_9BACT</name>
<reference evidence="2" key="1">
    <citation type="submission" date="2018-04" db="EMBL/GenBank/DDBJ databases">
        <title>Complete genome of Antarctic heterotrophic bacterium Hymenobacter nivis.</title>
        <authorList>
            <person name="Terashima M."/>
        </authorList>
    </citation>
    <scope>NUCLEOTIDE SEQUENCE [LARGE SCALE GENOMIC DNA]</scope>
    <source>
        <strain evidence="2">NBRC 111535</strain>
    </source>
</reference>
<sequence length="160" mass="17254">MAAGRPLKPTALKRLGGTLQLCRTNAHEPVSAVLLPTPPAWLSDKARQYWAEIGAVLLDMKLCTVADGPALQLLTETLAEWAEARQAVHTKGLVYETKMVTGDIMQRPVPEVAIASDAMKRSLRMLAEFGLTPASRGKVSALGDDDGLDPFAQMLEDMKG</sequence>
<keyword evidence="2" id="KW-1185">Reference proteome</keyword>
<dbReference type="NCBIfam" id="TIGR01558">
    <property type="entry name" value="sm_term_P27"/>
    <property type="match status" value="1"/>
</dbReference>
<proteinExistence type="predicted"/>
<dbReference type="EMBL" id="CP029145">
    <property type="protein sequence ID" value="AWM34190.1"/>
    <property type="molecule type" value="Genomic_DNA"/>
</dbReference>
<accession>A0A2Z3GZI8</accession>